<dbReference type="EMBL" id="OZ034822">
    <property type="protein sequence ID" value="CAL1412838.1"/>
    <property type="molecule type" value="Genomic_DNA"/>
</dbReference>
<evidence type="ECO:0000313" key="2">
    <source>
        <dbReference type="Proteomes" id="UP001497516"/>
    </source>
</evidence>
<accession>A0AAV2GT98</accession>
<protein>
    <submittedName>
        <fullName evidence="1">Uncharacterized protein</fullName>
    </submittedName>
</protein>
<keyword evidence="2" id="KW-1185">Reference proteome</keyword>
<dbReference type="AlphaFoldDB" id="A0AAV2GT98"/>
<organism evidence="1 2">
    <name type="scientific">Linum trigynum</name>
    <dbReference type="NCBI Taxonomy" id="586398"/>
    <lineage>
        <taxon>Eukaryota</taxon>
        <taxon>Viridiplantae</taxon>
        <taxon>Streptophyta</taxon>
        <taxon>Embryophyta</taxon>
        <taxon>Tracheophyta</taxon>
        <taxon>Spermatophyta</taxon>
        <taxon>Magnoliopsida</taxon>
        <taxon>eudicotyledons</taxon>
        <taxon>Gunneridae</taxon>
        <taxon>Pentapetalae</taxon>
        <taxon>rosids</taxon>
        <taxon>fabids</taxon>
        <taxon>Malpighiales</taxon>
        <taxon>Linaceae</taxon>
        <taxon>Linum</taxon>
    </lineage>
</organism>
<dbReference type="Proteomes" id="UP001497516">
    <property type="component" value="Chromosome 9"/>
</dbReference>
<name>A0AAV2GT98_9ROSI</name>
<reference evidence="1 2" key="1">
    <citation type="submission" date="2024-04" db="EMBL/GenBank/DDBJ databases">
        <authorList>
            <person name="Fracassetti M."/>
        </authorList>
    </citation>
    <scope>NUCLEOTIDE SEQUENCE [LARGE SCALE GENOMIC DNA]</scope>
</reference>
<evidence type="ECO:0000313" key="1">
    <source>
        <dbReference type="EMBL" id="CAL1412838.1"/>
    </source>
</evidence>
<sequence length="161" mass="18271">MENLKARYPDENVVKAGGKLPYDALIGHSDDPNTKFFEFKSTINPQFEFKFTPKQQAFFGKCKNGSVVFLMMDCLKAKEGPGEDCYFNFPNPAQVKVAEGFVPDDEIRKWNYKEGSIPIWVYLRRLACRRNVLGSLSGASGSQREAMAANNGTKMRNHFDR</sequence>
<proteinExistence type="predicted"/>
<gene>
    <name evidence="1" type="ORF">LTRI10_LOCUS52102</name>
</gene>